<comment type="caution">
    <text evidence="2">The sequence shown here is derived from an EMBL/GenBank/DDBJ whole genome shotgun (WGS) entry which is preliminary data.</text>
</comment>
<protein>
    <submittedName>
        <fullName evidence="2">DUF3109 family protein</fullName>
    </submittedName>
</protein>
<gene>
    <name evidence="2" type="ORF">ENO59_09530</name>
</gene>
<sequence>MFAVDHILISDGLLRAPFACQLQACRGACCVQGEGGAPLEPGERRVLESLLPELWQDLRPEAQAVITQRGPWQKVGTDRYATTCVDDGACVFVVYEDAIARCAIQRAYSQGRIDFPKPISCHLYPLRVERQKGVEILRYEEIPLCDPARQHGAHCGIELIDFLETPLTRRYGASWYVRFRAAWAERRQTLGLVP</sequence>
<dbReference type="Pfam" id="PF11307">
    <property type="entry name" value="DUF3109"/>
    <property type="match status" value="1"/>
</dbReference>
<organism evidence="2">
    <name type="scientific">Rhodothermus marinus</name>
    <name type="common">Rhodothermus obamensis</name>
    <dbReference type="NCBI Taxonomy" id="29549"/>
    <lineage>
        <taxon>Bacteria</taxon>
        <taxon>Pseudomonadati</taxon>
        <taxon>Rhodothermota</taxon>
        <taxon>Rhodothermia</taxon>
        <taxon>Rhodothermales</taxon>
        <taxon>Rhodothermaceae</taxon>
        <taxon>Rhodothermus</taxon>
    </lineage>
</organism>
<proteinExistence type="inferred from homology"/>
<evidence type="ECO:0000313" key="2">
    <source>
        <dbReference type="EMBL" id="HER96738.1"/>
    </source>
</evidence>
<dbReference type="EMBL" id="DSGB01000006">
    <property type="protein sequence ID" value="HER96738.1"/>
    <property type="molecule type" value="Genomic_DNA"/>
</dbReference>
<evidence type="ECO:0000256" key="1">
    <source>
        <dbReference type="ARBA" id="ARBA00093770"/>
    </source>
</evidence>
<accession>A0A7V2B1T9</accession>
<name>A0A7V2B1T9_RHOMR</name>
<dbReference type="InterPro" id="IPR021458">
    <property type="entry name" value="Rv0495c"/>
</dbReference>
<reference evidence="2" key="1">
    <citation type="journal article" date="2020" name="mSystems">
        <title>Genome- and Community-Level Interaction Insights into Carbon Utilization and Element Cycling Functions of Hydrothermarchaeota in Hydrothermal Sediment.</title>
        <authorList>
            <person name="Zhou Z."/>
            <person name="Liu Y."/>
            <person name="Xu W."/>
            <person name="Pan J."/>
            <person name="Luo Z.H."/>
            <person name="Li M."/>
        </authorList>
    </citation>
    <scope>NUCLEOTIDE SEQUENCE [LARGE SCALE GENOMIC DNA]</scope>
    <source>
        <strain evidence="2">SpSt-143</strain>
    </source>
</reference>
<comment type="similarity">
    <text evidence="1">Belongs to the Rv0495c family.</text>
</comment>
<dbReference type="AlphaFoldDB" id="A0A7V2B1T9"/>